<evidence type="ECO:0000256" key="1">
    <source>
        <dbReference type="ARBA" id="ARBA00022737"/>
    </source>
</evidence>
<dbReference type="InterPro" id="IPR022385">
    <property type="entry name" value="Rhs_assc_core"/>
</dbReference>
<dbReference type="KEGG" id="fla:SY85_13520"/>
<dbReference type="Pfam" id="PF25023">
    <property type="entry name" value="TEN_YD-shell"/>
    <property type="match status" value="1"/>
</dbReference>
<accession>A0A172TWX3</accession>
<organism evidence="3 4">
    <name type="scientific">Flavisolibacter tropicus</name>
    <dbReference type="NCBI Taxonomy" id="1492898"/>
    <lineage>
        <taxon>Bacteria</taxon>
        <taxon>Pseudomonadati</taxon>
        <taxon>Bacteroidota</taxon>
        <taxon>Chitinophagia</taxon>
        <taxon>Chitinophagales</taxon>
        <taxon>Chitinophagaceae</taxon>
        <taxon>Flavisolibacter</taxon>
    </lineage>
</organism>
<name>A0A172TWX3_9BACT</name>
<dbReference type="PATRIC" id="fig|1492898.3.peg.2919"/>
<dbReference type="SUPFAM" id="SSF53955">
    <property type="entry name" value="Lysozyme-like"/>
    <property type="match status" value="1"/>
</dbReference>
<dbReference type="InterPro" id="IPR023346">
    <property type="entry name" value="Lysozyme-like_dom_sf"/>
</dbReference>
<dbReference type="OrthoDB" id="2972467at2"/>
<dbReference type="Gene3D" id="2.180.10.10">
    <property type="entry name" value="RHS repeat-associated core"/>
    <property type="match status" value="1"/>
</dbReference>
<protein>
    <recommendedName>
        <fullName evidence="2">Teneurin-like YD-shell domain-containing protein</fullName>
    </recommendedName>
</protein>
<reference evidence="3 4" key="2">
    <citation type="journal article" date="2016" name="Int. J. Syst. Evol. Microbiol.">
        <title>Flavisolibacter tropicus sp. nov., isolated from tropical soil.</title>
        <authorList>
            <person name="Lee J.J."/>
            <person name="Kang M.S."/>
            <person name="Kim G.S."/>
            <person name="Lee C.S."/>
            <person name="Lim S."/>
            <person name="Lee J."/>
            <person name="Roh S.H."/>
            <person name="Kang H."/>
            <person name="Ha J.M."/>
            <person name="Bae S."/>
            <person name="Jung H.Y."/>
            <person name="Kim M.K."/>
        </authorList>
    </citation>
    <scope>NUCLEOTIDE SEQUENCE [LARGE SCALE GENOMIC DNA]</scope>
    <source>
        <strain evidence="3 4">LCS9</strain>
    </source>
</reference>
<sequence length="609" mass="66671">MEDYKPIGGTGASAFGINYGSQGSDVAGKPLYNGNISTTTLALSKFRGGDPVGYSYGYDQLNRLKEMRQHNLTAATTTWGSASAGEPYKESYSYDANGNILSLLRNGTTQAGKPLQMDQLTYNYLPNTNKLAYVADAIGDNNYTEDIDNQAVGNYRYDKIGNLIGDVKEGLTDIQWSVYGKIRSITKAGGSTISYSYDAAGNRIAKSVTTGGVTTTTYYIRDAQGNTLAVYEGTAKKEQYLYGSSRLGVYDPALDQRSYELTNHLGNVLAVVSEHKVTTASGNEADVLSQQDYYPFGMEMPEGKWGNSYRYGFNGKEKDGETDTQDYGMRIYNPALGRFLSVDPITKNYPMLTPYQFASNSPISGVDLDGLEYYYAADGNFIAKSRDNNTQVRVIQSKDVATAWQLLRRKEGATVVDLNKISIDVGISNAELNTRAFLSTLKQTENHGNDPLPYNAMHGFIKGKLKTFTDKSYEEAPEEYKNHPYEGKKGGTAAGAYQLLRPTFNAQKKSNPLVKDFGPNGQDYAVLGILNTPGIDALEPIKAGDLNTAIKRLIKDKWGNTQFASLPGGGQEASDMTMDKLKELFKKNVSNELNGKSNISLPKGETLPK</sequence>
<dbReference type="InterPro" id="IPR050708">
    <property type="entry name" value="T6SS_VgrG/RHS"/>
</dbReference>
<gene>
    <name evidence="3" type="ORF">SY85_13520</name>
</gene>
<dbReference type="InterPro" id="IPR006530">
    <property type="entry name" value="YD"/>
</dbReference>
<keyword evidence="4" id="KW-1185">Reference proteome</keyword>
<dbReference type="NCBIfam" id="TIGR03696">
    <property type="entry name" value="Rhs_assc_core"/>
    <property type="match status" value="1"/>
</dbReference>
<dbReference type="PANTHER" id="PTHR32305">
    <property type="match status" value="1"/>
</dbReference>
<reference evidence="4" key="1">
    <citation type="submission" date="2015-01" db="EMBL/GenBank/DDBJ databases">
        <title>Flavisolibacter sp./LCS9/ whole genome sequencing.</title>
        <authorList>
            <person name="Kim M.K."/>
            <person name="Srinivasan S."/>
            <person name="Lee J.-J."/>
        </authorList>
    </citation>
    <scope>NUCLEOTIDE SEQUENCE [LARGE SCALE GENOMIC DNA]</scope>
    <source>
        <strain evidence="4">LCS9</strain>
    </source>
</reference>
<evidence type="ECO:0000259" key="2">
    <source>
        <dbReference type="Pfam" id="PF25023"/>
    </source>
</evidence>
<dbReference type="Gene3D" id="1.10.530.10">
    <property type="match status" value="1"/>
</dbReference>
<dbReference type="InterPro" id="IPR056823">
    <property type="entry name" value="TEN-like_YD-shell"/>
</dbReference>
<proteinExistence type="predicted"/>
<dbReference type="AlphaFoldDB" id="A0A172TWX3"/>
<dbReference type="STRING" id="1492898.SY85_13520"/>
<evidence type="ECO:0000313" key="3">
    <source>
        <dbReference type="EMBL" id="ANE51374.1"/>
    </source>
</evidence>
<dbReference type="RefSeq" id="WP_066405347.1">
    <property type="nucleotide sequence ID" value="NZ_CP011390.1"/>
</dbReference>
<dbReference type="EMBL" id="CP011390">
    <property type="protein sequence ID" value="ANE51374.1"/>
    <property type="molecule type" value="Genomic_DNA"/>
</dbReference>
<dbReference type="NCBIfam" id="TIGR01643">
    <property type="entry name" value="YD_repeat_2x"/>
    <property type="match status" value="1"/>
</dbReference>
<evidence type="ECO:0000313" key="4">
    <source>
        <dbReference type="Proteomes" id="UP000077177"/>
    </source>
</evidence>
<feature type="domain" description="Teneurin-like YD-shell" evidence="2">
    <location>
        <begin position="69"/>
        <end position="363"/>
    </location>
</feature>
<keyword evidence="1" id="KW-0677">Repeat</keyword>
<dbReference type="PANTHER" id="PTHR32305:SF15">
    <property type="entry name" value="PROTEIN RHSA-RELATED"/>
    <property type="match status" value="1"/>
</dbReference>
<dbReference type="Proteomes" id="UP000077177">
    <property type="component" value="Chromosome"/>
</dbReference>